<dbReference type="InterPro" id="IPR000719">
    <property type="entry name" value="Prot_kinase_dom"/>
</dbReference>
<dbReference type="SUPFAM" id="SSF56112">
    <property type="entry name" value="Protein kinase-like (PK-like)"/>
    <property type="match status" value="1"/>
</dbReference>
<feature type="domain" description="Protein kinase" evidence="6">
    <location>
        <begin position="78"/>
        <end position="340"/>
    </location>
</feature>
<dbReference type="EMBL" id="CP036526">
    <property type="protein sequence ID" value="QDT13211.1"/>
    <property type="molecule type" value="Genomic_DNA"/>
</dbReference>
<feature type="transmembrane region" description="Helical" evidence="5">
    <location>
        <begin position="813"/>
        <end position="830"/>
    </location>
</feature>
<dbReference type="Gene3D" id="1.10.510.10">
    <property type="entry name" value="Transferase(Phosphotransferase) domain 1"/>
    <property type="match status" value="1"/>
</dbReference>
<dbReference type="GO" id="GO:0005524">
    <property type="term" value="F:ATP binding"/>
    <property type="evidence" value="ECO:0007669"/>
    <property type="project" value="UniProtKB-KW"/>
</dbReference>
<evidence type="ECO:0000256" key="4">
    <source>
        <dbReference type="ARBA" id="ARBA00022840"/>
    </source>
</evidence>
<dbReference type="SMART" id="SM00220">
    <property type="entry name" value="S_TKc"/>
    <property type="match status" value="1"/>
</dbReference>
<name>A0A517P1G2_9BACT</name>
<evidence type="ECO:0000259" key="6">
    <source>
        <dbReference type="PROSITE" id="PS50011"/>
    </source>
</evidence>
<dbReference type="GO" id="GO:0004674">
    <property type="term" value="F:protein serine/threonine kinase activity"/>
    <property type="evidence" value="ECO:0007669"/>
    <property type="project" value="UniProtKB-EC"/>
</dbReference>
<evidence type="ECO:0000313" key="8">
    <source>
        <dbReference type="Proteomes" id="UP000319817"/>
    </source>
</evidence>
<keyword evidence="5" id="KW-0472">Membrane</keyword>
<keyword evidence="2" id="KW-0547">Nucleotide-binding</keyword>
<dbReference type="InterPro" id="IPR011009">
    <property type="entry name" value="Kinase-like_dom_sf"/>
</dbReference>
<dbReference type="EC" id="2.7.11.1" evidence="7"/>
<keyword evidence="5" id="KW-1133">Transmembrane helix</keyword>
<feature type="transmembrane region" description="Helical" evidence="5">
    <location>
        <begin position="603"/>
        <end position="622"/>
    </location>
</feature>
<gene>
    <name evidence="7" type="primary">pknH_3</name>
    <name evidence="7" type="ORF">K239x_52280</name>
</gene>
<evidence type="ECO:0000313" key="7">
    <source>
        <dbReference type="EMBL" id="QDT13211.1"/>
    </source>
</evidence>
<organism evidence="7 8">
    <name type="scientific">Stieleria marina</name>
    <dbReference type="NCBI Taxonomy" id="1930275"/>
    <lineage>
        <taxon>Bacteria</taxon>
        <taxon>Pseudomonadati</taxon>
        <taxon>Planctomycetota</taxon>
        <taxon>Planctomycetia</taxon>
        <taxon>Pirellulales</taxon>
        <taxon>Pirellulaceae</taxon>
        <taxon>Stieleria</taxon>
    </lineage>
</organism>
<accession>A0A517P1G2</accession>
<dbReference type="Proteomes" id="UP000319817">
    <property type="component" value="Chromosome"/>
</dbReference>
<dbReference type="Gene3D" id="3.30.200.20">
    <property type="entry name" value="Phosphorylase Kinase, domain 1"/>
    <property type="match status" value="1"/>
</dbReference>
<dbReference type="AlphaFoldDB" id="A0A517P1G2"/>
<dbReference type="CDD" id="cd14014">
    <property type="entry name" value="STKc_PknB_like"/>
    <property type="match status" value="1"/>
</dbReference>
<dbReference type="PANTHER" id="PTHR43289">
    <property type="entry name" value="MITOGEN-ACTIVATED PROTEIN KINASE KINASE KINASE 20-RELATED"/>
    <property type="match status" value="1"/>
</dbReference>
<feature type="transmembrane region" description="Helical" evidence="5">
    <location>
        <begin position="719"/>
        <end position="739"/>
    </location>
</feature>
<dbReference type="PROSITE" id="PS50011">
    <property type="entry name" value="PROTEIN_KINASE_DOM"/>
    <property type="match status" value="1"/>
</dbReference>
<keyword evidence="8" id="KW-1185">Reference proteome</keyword>
<feature type="transmembrane region" description="Helical" evidence="5">
    <location>
        <begin position="634"/>
        <end position="658"/>
    </location>
</feature>
<dbReference type="OrthoDB" id="259696at2"/>
<dbReference type="InterPro" id="IPR008271">
    <property type="entry name" value="Ser/Thr_kinase_AS"/>
</dbReference>
<protein>
    <submittedName>
        <fullName evidence="7">Serine/threonine-protein kinase PknH</fullName>
        <ecNumber evidence="7">2.7.11.1</ecNumber>
    </submittedName>
</protein>
<keyword evidence="1 7" id="KW-0808">Transferase</keyword>
<proteinExistence type="predicted"/>
<evidence type="ECO:0000256" key="1">
    <source>
        <dbReference type="ARBA" id="ARBA00022679"/>
    </source>
</evidence>
<feature type="transmembrane region" description="Helical" evidence="5">
    <location>
        <begin position="859"/>
        <end position="882"/>
    </location>
</feature>
<dbReference type="Pfam" id="PF00069">
    <property type="entry name" value="Pkinase"/>
    <property type="match status" value="1"/>
</dbReference>
<evidence type="ECO:0000256" key="2">
    <source>
        <dbReference type="ARBA" id="ARBA00022741"/>
    </source>
</evidence>
<feature type="transmembrane region" description="Helical" evidence="5">
    <location>
        <begin position="670"/>
        <end position="687"/>
    </location>
</feature>
<evidence type="ECO:0000256" key="5">
    <source>
        <dbReference type="SAM" id="Phobius"/>
    </source>
</evidence>
<dbReference type="PANTHER" id="PTHR43289:SF6">
    <property type="entry name" value="SERINE_THREONINE-PROTEIN KINASE NEKL-3"/>
    <property type="match status" value="1"/>
</dbReference>
<keyword evidence="3 7" id="KW-0418">Kinase</keyword>
<sequence length="891" mass="97875">MTDWNRSSVESIFREVIAAGDSSQRRILRTIDANKRHEVEQLLQFDAQANEQGLLQSLQTSAEFESRFPSGTLLKDRYRIVSLIGQGGIGEVYRADDLELGTSVALKFQPAQDEVETARDDHLLNEVRLARQISHPNVCRVHDIGEYEGQRFITMQYIDGEDLRSLLHRVGRLSHSKAIEISHQLCSALSAAHARGLLHRDLKPSNIMVDGNGNAYITDFGLAVISSDRTGVGDSPGTPAYMAPEQLLSGVTTVQSDFYSLGLVLYELFTGQRAHAHGSMAELLELHSKASQPTKPSDVIDDLSPAVDAAIRRCLDSDPSGRPLSAASLATQLSAGDPLTATMITDEVPSPDLVATYGERGILSPTTVLVLQFAIVIGLAVILMLCGKSRWVNMAGFDRPEVLQRDARKLISRFGYHTAGFDSANGFLGHEIGQSEASAPAFWYRESPEPLIGIQIPLEAMPANYGTIVNLVDPPWTRPGMLGMKLDAGSGGKLSWFRATPLNQRVDKNLPAATVAWSDWFTKEAIGFELASLSPATWRHTPPDAFDAQMAWEGRLPESNEPIYVEAAAFRGRPTWFRVMKPNEFETADSIPRPVHQNSRGTGVGLSISNIITVLLISFFAMRNWRSRRCDRRAAWKIAVFVFAGQVIGWSCLTSHTLSPSEYFLVRDGLKSAIGSALTAWLVYLALEPVVRRHVPHLLVSWSRLLDGRFVDPIVGRDLLIAVSVAVWVEMLLTCVQSLPGTQPMGIDPIPLQGWPGVIGMAVGGGASFVTWMLIIFTSFILVLRYSRSKILAVAFVFLGIGLSAAARDENLPSAWLYLGIAIIPAVATLRYGLLFLVLFSIFDNLLLLPLTFDPSVFFFETSVFCILVVLVAAFWGGFVALGKKRKRLFG</sequence>
<feature type="transmembrane region" description="Helical" evidence="5">
    <location>
        <begin position="759"/>
        <end position="784"/>
    </location>
</feature>
<dbReference type="RefSeq" id="WP_145420986.1">
    <property type="nucleotide sequence ID" value="NZ_CP036526.1"/>
</dbReference>
<keyword evidence="5" id="KW-0812">Transmembrane</keyword>
<evidence type="ECO:0000256" key="3">
    <source>
        <dbReference type="ARBA" id="ARBA00022777"/>
    </source>
</evidence>
<dbReference type="PROSITE" id="PS00108">
    <property type="entry name" value="PROTEIN_KINASE_ST"/>
    <property type="match status" value="1"/>
</dbReference>
<keyword evidence="4" id="KW-0067">ATP-binding</keyword>
<reference evidence="7 8" key="1">
    <citation type="submission" date="2019-02" db="EMBL/GenBank/DDBJ databases">
        <title>Deep-cultivation of Planctomycetes and their phenomic and genomic characterization uncovers novel biology.</title>
        <authorList>
            <person name="Wiegand S."/>
            <person name="Jogler M."/>
            <person name="Boedeker C."/>
            <person name="Pinto D."/>
            <person name="Vollmers J."/>
            <person name="Rivas-Marin E."/>
            <person name="Kohn T."/>
            <person name="Peeters S.H."/>
            <person name="Heuer A."/>
            <person name="Rast P."/>
            <person name="Oberbeckmann S."/>
            <person name="Bunk B."/>
            <person name="Jeske O."/>
            <person name="Meyerdierks A."/>
            <person name="Storesund J.E."/>
            <person name="Kallscheuer N."/>
            <person name="Luecker S."/>
            <person name="Lage O.M."/>
            <person name="Pohl T."/>
            <person name="Merkel B.J."/>
            <person name="Hornburger P."/>
            <person name="Mueller R.-W."/>
            <person name="Bruemmer F."/>
            <person name="Labrenz M."/>
            <person name="Spormann A.M."/>
            <person name="Op den Camp H."/>
            <person name="Overmann J."/>
            <person name="Amann R."/>
            <person name="Jetten M.S.M."/>
            <person name="Mascher T."/>
            <person name="Medema M.H."/>
            <person name="Devos D.P."/>
            <person name="Kaster A.-K."/>
            <person name="Ovreas L."/>
            <person name="Rohde M."/>
            <person name="Galperin M.Y."/>
            <person name="Jogler C."/>
        </authorList>
    </citation>
    <scope>NUCLEOTIDE SEQUENCE [LARGE SCALE GENOMIC DNA]</scope>
    <source>
        <strain evidence="7 8">K23_9</strain>
    </source>
</reference>